<dbReference type="EMBL" id="GBXM01107359">
    <property type="protein sequence ID" value="JAH01218.1"/>
    <property type="molecule type" value="Transcribed_RNA"/>
</dbReference>
<evidence type="ECO:0000313" key="1">
    <source>
        <dbReference type="EMBL" id="JAH01218.1"/>
    </source>
</evidence>
<reference evidence="1" key="1">
    <citation type="submission" date="2014-11" db="EMBL/GenBank/DDBJ databases">
        <authorList>
            <person name="Amaro Gonzalez C."/>
        </authorList>
    </citation>
    <scope>NUCLEOTIDE SEQUENCE</scope>
</reference>
<sequence>MTICPLPLGFHLVLRMQHPIE</sequence>
<dbReference type="AlphaFoldDB" id="A0A0E9PBI9"/>
<name>A0A0E9PBI9_ANGAN</name>
<reference evidence="1" key="2">
    <citation type="journal article" date="2015" name="Fish Shellfish Immunol.">
        <title>Early steps in the European eel (Anguilla anguilla)-Vibrio vulnificus interaction in the gills: Role of the RtxA13 toxin.</title>
        <authorList>
            <person name="Callol A."/>
            <person name="Pajuelo D."/>
            <person name="Ebbesson L."/>
            <person name="Teles M."/>
            <person name="MacKenzie S."/>
            <person name="Amaro C."/>
        </authorList>
    </citation>
    <scope>NUCLEOTIDE SEQUENCE</scope>
</reference>
<proteinExistence type="predicted"/>
<organism evidence="1">
    <name type="scientific">Anguilla anguilla</name>
    <name type="common">European freshwater eel</name>
    <name type="synonym">Muraena anguilla</name>
    <dbReference type="NCBI Taxonomy" id="7936"/>
    <lineage>
        <taxon>Eukaryota</taxon>
        <taxon>Metazoa</taxon>
        <taxon>Chordata</taxon>
        <taxon>Craniata</taxon>
        <taxon>Vertebrata</taxon>
        <taxon>Euteleostomi</taxon>
        <taxon>Actinopterygii</taxon>
        <taxon>Neopterygii</taxon>
        <taxon>Teleostei</taxon>
        <taxon>Anguilliformes</taxon>
        <taxon>Anguillidae</taxon>
        <taxon>Anguilla</taxon>
    </lineage>
</organism>
<accession>A0A0E9PBI9</accession>
<protein>
    <submittedName>
        <fullName evidence="1">Uncharacterized protein</fullName>
    </submittedName>
</protein>